<feature type="region of interest" description="Disordered" evidence="1">
    <location>
        <begin position="428"/>
        <end position="451"/>
    </location>
</feature>
<name>A0A7K0CIW1_9ACTN</name>
<evidence type="ECO:0000256" key="2">
    <source>
        <dbReference type="SAM" id="Phobius"/>
    </source>
</evidence>
<evidence type="ECO:0000313" key="4">
    <source>
        <dbReference type="EMBL" id="MQY12684.1"/>
    </source>
</evidence>
<evidence type="ECO:0000313" key="5">
    <source>
        <dbReference type="Proteomes" id="UP000466345"/>
    </source>
</evidence>
<feature type="region of interest" description="Disordered" evidence="1">
    <location>
        <begin position="175"/>
        <end position="200"/>
    </location>
</feature>
<comment type="caution">
    <text evidence="4">The sequence shown here is derived from an EMBL/GenBank/DDBJ whole genome shotgun (WGS) entry which is preliminary data.</text>
</comment>
<keyword evidence="2" id="KW-0472">Membrane</keyword>
<feature type="region of interest" description="Disordered" evidence="1">
    <location>
        <begin position="33"/>
        <end position="52"/>
    </location>
</feature>
<dbReference type="Proteomes" id="UP000466345">
    <property type="component" value="Unassembled WGS sequence"/>
</dbReference>
<dbReference type="AlphaFoldDB" id="A0A7K0CIW1"/>
<gene>
    <name evidence="4" type="ORF">SRB5_28210</name>
</gene>
<keyword evidence="2" id="KW-0812">Transmembrane</keyword>
<keyword evidence="2" id="KW-1133">Transmembrane helix</keyword>
<protein>
    <submittedName>
        <fullName evidence="4">Uncharacterized protein</fullName>
    </submittedName>
</protein>
<feature type="compositionally biased region" description="Basic and acidic residues" evidence="1">
    <location>
        <begin position="33"/>
        <end position="45"/>
    </location>
</feature>
<accession>A0A7K0CIW1</accession>
<dbReference type="OrthoDB" id="4333421at2"/>
<sequence>MNGRKAAAAAALALGVLAASAAPVAGQEQTDARAYRTADGARETKGAASSADGPMLEAGEVYLDTIDPGEKLYYKINLDARSSTFVGVTAIPRPGDKVAYGDGFDVQLLSADNTKCGGADEKFGFDGRNRPLIDAAARRIDPEGDCQEAGVYNVLIERLSDPTSTPNPWTLELRPRAEPPVKSGPAAGQPQVYPSATPRPNTTATVRDIAGGAGQDDAVGMGDGVWKDKVLPGQTKYYRVPLDWGQSLSTYAEFGTAPVTDESAWLGDGVSVEYYSPSGWHIGGGAEGYNGREQTQVVNYTPKVDYANRTADDDINGYAYAGWYLVTVHVSQDVGDFVKGAVPVTLRTTIGGTAKEGPQYDGDAAQAGFGLTDRDRDAAQRGLTAAEAAAGSDTKTVIAYAGIGAGVLLLAGLGVWTLLARRGSPTAPVGALPENPYQQQPPGGGYGYPGQ</sequence>
<reference evidence="4 5" key="1">
    <citation type="submission" date="2019-10" db="EMBL/GenBank/DDBJ databases">
        <title>Streptomyces smaragdinus sp. nov. and Streptomyces fabii sp. nov., isolated from the gut of fungus growing-termite Macrotermes natalensis.</title>
        <authorList>
            <person name="Schwitalla J."/>
            <person name="Benndorf R."/>
            <person name="Martin K."/>
            <person name="De Beer W."/>
            <person name="Kaster A.-K."/>
            <person name="Vollmers J."/>
            <person name="Poulsen M."/>
            <person name="Beemelmanns C."/>
        </authorList>
    </citation>
    <scope>NUCLEOTIDE SEQUENCE [LARGE SCALE GENOMIC DNA]</scope>
    <source>
        <strain evidence="4 5">RB5</strain>
    </source>
</reference>
<feature type="signal peptide" evidence="3">
    <location>
        <begin position="1"/>
        <end position="21"/>
    </location>
</feature>
<feature type="transmembrane region" description="Helical" evidence="2">
    <location>
        <begin position="397"/>
        <end position="419"/>
    </location>
</feature>
<organism evidence="4 5">
    <name type="scientific">Streptomyces smaragdinus</name>
    <dbReference type="NCBI Taxonomy" id="2585196"/>
    <lineage>
        <taxon>Bacteria</taxon>
        <taxon>Bacillati</taxon>
        <taxon>Actinomycetota</taxon>
        <taxon>Actinomycetes</taxon>
        <taxon>Kitasatosporales</taxon>
        <taxon>Streptomycetaceae</taxon>
        <taxon>Streptomyces</taxon>
    </lineage>
</organism>
<evidence type="ECO:0000256" key="1">
    <source>
        <dbReference type="SAM" id="MobiDB-lite"/>
    </source>
</evidence>
<feature type="compositionally biased region" description="Gly residues" evidence="1">
    <location>
        <begin position="442"/>
        <end position="451"/>
    </location>
</feature>
<keyword evidence="3" id="KW-0732">Signal</keyword>
<evidence type="ECO:0000256" key="3">
    <source>
        <dbReference type="SAM" id="SignalP"/>
    </source>
</evidence>
<keyword evidence="5" id="KW-1185">Reference proteome</keyword>
<feature type="chain" id="PRO_5029732223" evidence="3">
    <location>
        <begin position="22"/>
        <end position="451"/>
    </location>
</feature>
<dbReference type="EMBL" id="WEGJ01000008">
    <property type="protein sequence ID" value="MQY12684.1"/>
    <property type="molecule type" value="Genomic_DNA"/>
</dbReference>
<proteinExistence type="predicted"/>
<dbReference type="RefSeq" id="WP_153452300.1">
    <property type="nucleotide sequence ID" value="NZ_WEGJ01000008.1"/>
</dbReference>